<dbReference type="InterPro" id="IPR000863">
    <property type="entry name" value="Sulfotransferase_dom"/>
</dbReference>
<dbReference type="Proteomes" id="UP000507222">
    <property type="component" value="Unassembled WGS sequence"/>
</dbReference>
<evidence type="ECO:0000259" key="4">
    <source>
        <dbReference type="Pfam" id="PF00685"/>
    </source>
</evidence>
<reference evidence="5 6" key="1">
    <citation type="submission" date="2020-05" db="EMBL/GenBank/DDBJ databases">
        <authorList>
            <person name="Campoy J."/>
            <person name="Schneeberger K."/>
            <person name="Spophaly S."/>
        </authorList>
    </citation>
    <scope>NUCLEOTIDE SEQUENCE [LARGE SCALE GENOMIC DNA]</scope>
    <source>
        <strain evidence="5">PruArmRojPasFocal</strain>
    </source>
</reference>
<dbReference type="AlphaFoldDB" id="A0A6J5TLA3"/>
<sequence length="292" mass="33520">MATPQPPPALAQYLQEYEFSQENRDFIPSLPTEKGWVANHLHQYQGFWHATRHMHGVLACQKHFQALDTDILLVSPPKSGITWLKAVLFALVKRVHYPDPQQHPLLTNNPHVLVPFLELNVVYLCRDPKDTFVSLWHFANKLRAKSRGTISLEEAFDKFCKGVSLDGPLWDHVLGYWKESLERPEKVMCFKFEEMKEEPTLHLRRLAESLGCPFSAEEETQGVADDILRLCSFDNLSNLDVNKSGKLSSGEENSTFFRKGEVGDWMNYLTAEMVERLDCINEEKLQGSGLKF</sequence>
<dbReference type="EC" id="2.8.2.-" evidence="3"/>
<protein>
    <recommendedName>
        <fullName evidence="3">Sulfotransferase</fullName>
        <ecNumber evidence="3">2.8.2.-</ecNumber>
    </recommendedName>
</protein>
<feature type="domain" description="Sulfotransferase" evidence="4">
    <location>
        <begin position="119"/>
        <end position="289"/>
    </location>
</feature>
<comment type="similarity">
    <text evidence="1 3">Belongs to the sulfotransferase 1 family.</text>
</comment>
<organism evidence="5 6">
    <name type="scientific">Prunus armeniaca</name>
    <name type="common">Apricot</name>
    <name type="synonym">Armeniaca vulgaris</name>
    <dbReference type="NCBI Taxonomy" id="36596"/>
    <lineage>
        <taxon>Eukaryota</taxon>
        <taxon>Viridiplantae</taxon>
        <taxon>Streptophyta</taxon>
        <taxon>Embryophyta</taxon>
        <taxon>Tracheophyta</taxon>
        <taxon>Spermatophyta</taxon>
        <taxon>Magnoliopsida</taxon>
        <taxon>eudicotyledons</taxon>
        <taxon>Gunneridae</taxon>
        <taxon>Pentapetalae</taxon>
        <taxon>rosids</taxon>
        <taxon>fabids</taxon>
        <taxon>Rosales</taxon>
        <taxon>Rosaceae</taxon>
        <taxon>Amygdaloideae</taxon>
        <taxon>Amygdaleae</taxon>
        <taxon>Prunus</taxon>
    </lineage>
</organism>
<keyword evidence="2 3" id="KW-0808">Transferase</keyword>
<proteinExistence type="inferred from homology"/>
<dbReference type="GO" id="GO:0008146">
    <property type="term" value="F:sulfotransferase activity"/>
    <property type="evidence" value="ECO:0007669"/>
    <property type="project" value="InterPro"/>
</dbReference>
<gene>
    <name evidence="5" type="ORF">CURHAP_LOCUS6783</name>
</gene>
<evidence type="ECO:0000256" key="2">
    <source>
        <dbReference type="ARBA" id="ARBA00022679"/>
    </source>
</evidence>
<evidence type="ECO:0000256" key="1">
    <source>
        <dbReference type="ARBA" id="ARBA00005771"/>
    </source>
</evidence>
<name>A0A6J5TLA3_PRUAR</name>
<evidence type="ECO:0000256" key="3">
    <source>
        <dbReference type="RuleBase" id="RU361155"/>
    </source>
</evidence>
<dbReference type="SUPFAM" id="SSF52540">
    <property type="entry name" value="P-loop containing nucleoside triphosphate hydrolases"/>
    <property type="match status" value="1"/>
</dbReference>
<dbReference type="EMBL" id="CAEKDK010000001">
    <property type="protein sequence ID" value="CAB4264830.1"/>
    <property type="molecule type" value="Genomic_DNA"/>
</dbReference>
<accession>A0A6J5TLA3</accession>
<dbReference type="PANTHER" id="PTHR11783">
    <property type="entry name" value="SULFOTRANSFERASE SULT"/>
    <property type="match status" value="1"/>
</dbReference>
<evidence type="ECO:0000313" key="5">
    <source>
        <dbReference type="EMBL" id="CAB4264830.1"/>
    </source>
</evidence>
<evidence type="ECO:0000313" key="6">
    <source>
        <dbReference type="Proteomes" id="UP000507222"/>
    </source>
</evidence>
<dbReference type="Gene3D" id="3.40.50.300">
    <property type="entry name" value="P-loop containing nucleotide triphosphate hydrolases"/>
    <property type="match status" value="1"/>
</dbReference>
<dbReference type="InterPro" id="IPR027417">
    <property type="entry name" value="P-loop_NTPase"/>
</dbReference>
<dbReference type="Pfam" id="PF00685">
    <property type="entry name" value="Sulfotransfer_1"/>
    <property type="match status" value="1"/>
</dbReference>